<sequence length="46" mass="5022">MIRIRCSASNTVALMKEAMKAPPGHRSTTPSKQGHKHAADNTPQKH</sequence>
<feature type="region of interest" description="Disordered" evidence="1">
    <location>
        <begin position="16"/>
        <end position="46"/>
    </location>
</feature>
<gene>
    <name evidence="2" type="ORF">I6N98_04545</name>
</gene>
<accession>A0A7T4R2N0</accession>
<dbReference type="KEGG" id="snan:I6N98_04545"/>
<evidence type="ECO:0000313" key="2">
    <source>
        <dbReference type="EMBL" id="QQD19129.1"/>
    </source>
</evidence>
<organism evidence="2 3">
    <name type="scientific">Spongiibacter nanhainus</name>
    <dbReference type="NCBI Taxonomy" id="2794344"/>
    <lineage>
        <taxon>Bacteria</taxon>
        <taxon>Pseudomonadati</taxon>
        <taxon>Pseudomonadota</taxon>
        <taxon>Gammaproteobacteria</taxon>
        <taxon>Cellvibrionales</taxon>
        <taxon>Spongiibacteraceae</taxon>
        <taxon>Spongiibacter</taxon>
    </lineage>
</organism>
<evidence type="ECO:0000256" key="1">
    <source>
        <dbReference type="SAM" id="MobiDB-lite"/>
    </source>
</evidence>
<protein>
    <submittedName>
        <fullName evidence="2">Uncharacterized protein</fullName>
    </submittedName>
</protein>
<dbReference type="EMBL" id="CP066167">
    <property type="protein sequence ID" value="QQD19129.1"/>
    <property type="molecule type" value="Genomic_DNA"/>
</dbReference>
<evidence type="ECO:0000313" key="3">
    <source>
        <dbReference type="Proteomes" id="UP000596063"/>
    </source>
</evidence>
<dbReference type="Proteomes" id="UP000596063">
    <property type="component" value="Chromosome"/>
</dbReference>
<dbReference type="RefSeq" id="WP_198570614.1">
    <property type="nucleotide sequence ID" value="NZ_CP066167.1"/>
</dbReference>
<proteinExistence type="predicted"/>
<reference evidence="2 3" key="1">
    <citation type="submission" date="2020-12" db="EMBL/GenBank/DDBJ databases">
        <authorList>
            <person name="Shan Y."/>
        </authorList>
    </citation>
    <scope>NUCLEOTIDE SEQUENCE [LARGE SCALE GENOMIC DNA]</scope>
    <source>
        <strain evidence="3">csc3.9</strain>
    </source>
</reference>
<name>A0A7T4R2N0_9GAMM</name>
<dbReference type="AlphaFoldDB" id="A0A7T4R2N0"/>
<keyword evidence="3" id="KW-1185">Reference proteome</keyword>